<dbReference type="EnsemblPlants" id="Pp3c5_81V3.1">
    <property type="protein sequence ID" value="Pp3c5_81V3.1"/>
    <property type="gene ID" value="Pp3c5_81"/>
</dbReference>
<evidence type="ECO:0000313" key="1">
    <source>
        <dbReference type="EMBL" id="PNR53359.1"/>
    </source>
</evidence>
<name>A0A2K1KHX9_PHYPA</name>
<reference evidence="1 3" key="2">
    <citation type="journal article" date="2018" name="Plant J.">
        <title>The Physcomitrella patens chromosome-scale assembly reveals moss genome structure and evolution.</title>
        <authorList>
            <person name="Lang D."/>
            <person name="Ullrich K.K."/>
            <person name="Murat F."/>
            <person name="Fuchs J."/>
            <person name="Jenkins J."/>
            <person name="Haas F.B."/>
            <person name="Piednoel M."/>
            <person name="Gundlach H."/>
            <person name="Van Bel M."/>
            <person name="Meyberg R."/>
            <person name="Vives C."/>
            <person name="Morata J."/>
            <person name="Symeonidi A."/>
            <person name="Hiss M."/>
            <person name="Muchero W."/>
            <person name="Kamisugi Y."/>
            <person name="Saleh O."/>
            <person name="Blanc G."/>
            <person name="Decker E.L."/>
            <person name="van Gessel N."/>
            <person name="Grimwood J."/>
            <person name="Hayes R.D."/>
            <person name="Graham S.W."/>
            <person name="Gunter L.E."/>
            <person name="McDaniel S.F."/>
            <person name="Hoernstein S.N.W."/>
            <person name="Larsson A."/>
            <person name="Li F.W."/>
            <person name="Perroud P.F."/>
            <person name="Phillips J."/>
            <person name="Ranjan P."/>
            <person name="Rokshar D.S."/>
            <person name="Rothfels C.J."/>
            <person name="Schneider L."/>
            <person name="Shu S."/>
            <person name="Stevenson D.W."/>
            <person name="Thummler F."/>
            <person name="Tillich M."/>
            <person name="Villarreal Aguilar J.C."/>
            <person name="Widiez T."/>
            <person name="Wong G.K."/>
            <person name="Wymore A."/>
            <person name="Zhang Y."/>
            <person name="Zimmer A.D."/>
            <person name="Quatrano R.S."/>
            <person name="Mayer K.F.X."/>
            <person name="Goodstein D."/>
            <person name="Casacuberta J.M."/>
            <person name="Vandepoele K."/>
            <person name="Reski R."/>
            <person name="Cuming A.C."/>
            <person name="Tuskan G.A."/>
            <person name="Maumus F."/>
            <person name="Salse J."/>
            <person name="Schmutz J."/>
            <person name="Rensing S.A."/>
        </authorList>
    </citation>
    <scope>NUCLEOTIDE SEQUENCE [LARGE SCALE GENOMIC DNA]</scope>
    <source>
        <strain evidence="2 3">cv. Gransden 2004</strain>
    </source>
</reference>
<accession>A0A2K1KHX9</accession>
<dbReference type="AlphaFoldDB" id="A0A2K1KHX9"/>
<reference evidence="1 3" key="1">
    <citation type="journal article" date="2008" name="Science">
        <title>The Physcomitrella genome reveals evolutionary insights into the conquest of land by plants.</title>
        <authorList>
            <person name="Rensing S."/>
            <person name="Lang D."/>
            <person name="Zimmer A."/>
            <person name="Terry A."/>
            <person name="Salamov A."/>
            <person name="Shapiro H."/>
            <person name="Nishiyama T."/>
            <person name="Perroud P.-F."/>
            <person name="Lindquist E."/>
            <person name="Kamisugi Y."/>
            <person name="Tanahashi T."/>
            <person name="Sakakibara K."/>
            <person name="Fujita T."/>
            <person name="Oishi K."/>
            <person name="Shin-I T."/>
            <person name="Kuroki Y."/>
            <person name="Toyoda A."/>
            <person name="Suzuki Y."/>
            <person name="Hashimoto A."/>
            <person name="Yamaguchi K."/>
            <person name="Sugano A."/>
            <person name="Kohara Y."/>
            <person name="Fujiyama A."/>
            <person name="Anterola A."/>
            <person name="Aoki S."/>
            <person name="Ashton N."/>
            <person name="Barbazuk W.B."/>
            <person name="Barker E."/>
            <person name="Bennetzen J."/>
            <person name="Bezanilla M."/>
            <person name="Blankenship R."/>
            <person name="Cho S.H."/>
            <person name="Dutcher S."/>
            <person name="Estelle M."/>
            <person name="Fawcett J.A."/>
            <person name="Gundlach H."/>
            <person name="Hanada K."/>
            <person name="Heyl A."/>
            <person name="Hicks K.A."/>
            <person name="Hugh J."/>
            <person name="Lohr M."/>
            <person name="Mayer K."/>
            <person name="Melkozernov A."/>
            <person name="Murata T."/>
            <person name="Nelson D."/>
            <person name="Pils B."/>
            <person name="Prigge M."/>
            <person name="Reiss B."/>
            <person name="Renner T."/>
            <person name="Rombauts S."/>
            <person name="Rushton P."/>
            <person name="Sanderfoot A."/>
            <person name="Schween G."/>
            <person name="Shiu S.-H."/>
            <person name="Stueber K."/>
            <person name="Theodoulou F.L."/>
            <person name="Tu H."/>
            <person name="Van de Peer Y."/>
            <person name="Verrier P.J."/>
            <person name="Waters E."/>
            <person name="Wood A."/>
            <person name="Yang L."/>
            <person name="Cove D."/>
            <person name="Cuming A."/>
            <person name="Hasebe M."/>
            <person name="Lucas S."/>
            <person name="Mishler D.B."/>
            <person name="Reski R."/>
            <person name="Grigoriev I."/>
            <person name="Quatrano R.S."/>
            <person name="Boore J.L."/>
        </authorList>
    </citation>
    <scope>NUCLEOTIDE SEQUENCE [LARGE SCALE GENOMIC DNA]</scope>
    <source>
        <strain evidence="2 3">cv. Gransden 2004</strain>
    </source>
</reference>
<gene>
    <name evidence="1" type="ORF">PHYPA_007034</name>
</gene>
<dbReference type="Gramene" id="Pp3c5_81V3.1">
    <property type="protein sequence ID" value="Pp3c5_81V3.1"/>
    <property type="gene ID" value="Pp3c5_81"/>
</dbReference>
<reference evidence="2" key="3">
    <citation type="submission" date="2020-12" db="UniProtKB">
        <authorList>
            <consortium name="EnsemblPlants"/>
        </authorList>
    </citation>
    <scope>IDENTIFICATION</scope>
</reference>
<evidence type="ECO:0000313" key="3">
    <source>
        <dbReference type="Proteomes" id="UP000006727"/>
    </source>
</evidence>
<dbReference type="EMBL" id="ABEU02000005">
    <property type="protein sequence ID" value="PNR53359.1"/>
    <property type="molecule type" value="Genomic_DNA"/>
</dbReference>
<sequence>MVEYLDKEINRVYVNGTSHQTPTPKTVDAEFFRFGGDEESREPS</sequence>
<protein>
    <submittedName>
        <fullName evidence="1 2">Uncharacterized protein</fullName>
    </submittedName>
</protein>
<dbReference type="Proteomes" id="UP000006727">
    <property type="component" value="Chromosome 5"/>
</dbReference>
<organism evidence="1">
    <name type="scientific">Physcomitrium patens</name>
    <name type="common">Spreading-leaved earth moss</name>
    <name type="synonym">Physcomitrella patens</name>
    <dbReference type="NCBI Taxonomy" id="3218"/>
    <lineage>
        <taxon>Eukaryota</taxon>
        <taxon>Viridiplantae</taxon>
        <taxon>Streptophyta</taxon>
        <taxon>Embryophyta</taxon>
        <taxon>Bryophyta</taxon>
        <taxon>Bryophytina</taxon>
        <taxon>Bryopsida</taxon>
        <taxon>Funariidae</taxon>
        <taxon>Funariales</taxon>
        <taxon>Funariaceae</taxon>
        <taxon>Physcomitrium</taxon>
    </lineage>
</organism>
<dbReference type="InParanoid" id="A0A2K1KHX9"/>
<keyword evidence="3" id="KW-1185">Reference proteome</keyword>
<proteinExistence type="predicted"/>
<evidence type="ECO:0000313" key="2">
    <source>
        <dbReference type="EnsemblPlants" id="Pp3c5_81V3.1"/>
    </source>
</evidence>